<dbReference type="AlphaFoldDB" id="A0A317SF39"/>
<accession>A0A317SF39</accession>
<sequence>MEEDYISLSSLTPSSSNKSVKSSREALEEDVQSLKKELNKTGPVGKLNVKQLITWSLGLELSIQGTVRDIGILSGSNRDGKPQITQQASARNTDNGGGGEGWKQGLSNFGHVVKITMCVAKFLMKEKAELSRAGMTGIWCMVSMYGFVGFKEGHLKV</sequence>
<feature type="compositionally biased region" description="Polar residues" evidence="1">
    <location>
        <begin position="83"/>
        <end position="94"/>
    </location>
</feature>
<evidence type="ECO:0000256" key="1">
    <source>
        <dbReference type="SAM" id="MobiDB-lite"/>
    </source>
</evidence>
<comment type="caution">
    <text evidence="2">The sequence shown here is derived from an EMBL/GenBank/DDBJ whole genome shotgun (WGS) entry which is preliminary data.</text>
</comment>
<feature type="region of interest" description="Disordered" evidence="1">
    <location>
        <begin position="1"/>
        <end position="27"/>
    </location>
</feature>
<keyword evidence="3" id="KW-1185">Reference proteome</keyword>
<gene>
    <name evidence="2" type="ORF">C7212DRAFT_366744</name>
</gene>
<evidence type="ECO:0000313" key="2">
    <source>
        <dbReference type="EMBL" id="PWW72377.1"/>
    </source>
</evidence>
<reference evidence="2 3" key="1">
    <citation type="submission" date="2018-03" db="EMBL/GenBank/DDBJ databases">
        <title>Genomes of Pezizomycetes fungi and the evolution of truffles.</title>
        <authorList>
            <person name="Murat C."/>
            <person name="Payen T."/>
            <person name="Noel B."/>
            <person name="Kuo A."/>
            <person name="Martin F.M."/>
        </authorList>
    </citation>
    <scope>NUCLEOTIDE SEQUENCE [LARGE SCALE GENOMIC DNA]</scope>
    <source>
        <strain evidence="2">091103-1</strain>
    </source>
</reference>
<evidence type="ECO:0000313" key="3">
    <source>
        <dbReference type="Proteomes" id="UP000246991"/>
    </source>
</evidence>
<protein>
    <submittedName>
        <fullName evidence="2">Uncharacterized protein</fullName>
    </submittedName>
</protein>
<feature type="compositionally biased region" description="Low complexity" evidence="1">
    <location>
        <begin position="7"/>
        <end position="20"/>
    </location>
</feature>
<feature type="region of interest" description="Disordered" evidence="1">
    <location>
        <begin position="78"/>
        <end position="101"/>
    </location>
</feature>
<dbReference type="EMBL" id="PYWC01000108">
    <property type="protein sequence ID" value="PWW72377.1"/>
    <property type="molecule type" value="Genomic_DNA"/>
</dbReference>
<dbReference type="Proteomes" id="UP000246991">
    <property type="component" value="Unassembled WGS sequence"/>
</dbReference>
<name>A0A317SF39_9PEZI</name>
<proteinExistence type="predicted"/>
<organism evidence="2 3">
    <name type="scientific">Tuber magnatum</name>
    <name type="common">white Piedmont truffle</name>
    <dbReference type="NCBI Taxonomy" id="42249"/>
    <lineage>
        <taxon>Eukaryota</taxon>
        <taxon>Fungi</taxon>
        <taxon>Dikarya</taxon>
        <taxon>Ascomycota</taxon>
        <taxon>Pezizomycotina</taxon>
        <taxon>Pezizomycetes</taxon>
        <taxon>Pezizales</taxon>
        <taxon>Tuberaceae</taxon>
        <taxon>Tuber</taxon>
    </lineage>
</organism>